<name>A0ABX8A6J3_9BRAD</name>
<reference evidence="5 6" key="1">
    <citation type="submission" date="2019-02" db="EMBL/GenBank/DDBJ databases">
        <title>Emended description of the genus Rhodopseudomonas and description of Rhodopseudomonas albus sp. nov., a non-phototrophic, heavy-metal-tolerant bacterium isolated from garden soil.</title>
        <authorList>
            <person name="Bao Z."/>
            <person name="Cao W.W."/>
            <person name="Sato Y."/>
            <person name="Nishizawa T."/>
            <person name="Zhao J."/>
            <person name="Guo Y."/>
            <person name="Ohta H."/>
        </authorList>
    </citation>
    <scope>NUCLEOTIDE SEQUENCE [LARGE SCALE GENOMIC DNA]</scope>
    <source>
        <strain evidence="5 6">SK50-23</strain>
    </source>
</reference>
<gene>
    <name evidence="5" type="ORF">RPMA_11275</name>
</gene>
<dbReference type="InterPro" id="IPR036318">
    <property type="entry name" value="FAD-bd_PCMH-like_sf"/>
</dbReference>
<dbReference type="Gene3D" id="3.30.390.50">
    <property type="entry name" value="CO dehydrogenase flavoprotein, C-terminal domain"/>
    <property type="match status" value="1"/>
</dbReference>
<dbReference type="Pfam" id="PF00941">
    <property type="entry name" value="FAD_binding_5"/>
    <property type="match status" value="1"/>
</dbReference>
<keyword evidence="2" id="KW-0274">FAD</keyword>
<dbReference type="Gene3D" id="3.30.465.10">
    <property type="match status" value="1"/>
</dbReference>
<keyword evidence="6" id="KW-1185">Reference proteome</keyword>
<dbReference type="InterPro" id="IPR005107">
    <property type="entry name" value="CO_DH_flav_C"/>
</dbReference>
<dbReference type="PROSITE" id="PS51387">
    <property type="entry name" value="FAD_PCMH"/>
    <property type="match status" value="1"/>
</dbReference>
<dbReference type="InterPro" id="IPR002346">
    <property type="entry name" value="Mopterin_DH_FAD-bd"/>
</dbReference>
<accession>A0ABX8A6J3</accession>
<keyword evidence="3" id="KW-0560">Oxidoreductase</keyword>
<protein>
    <submittedName>
        <fullName evidence="5">Xanthine dehydrogenase family protein subunit M</fullName>
    </submittedName>
</protein>
<keyword evidence="1" id="KW-0285">Flavoprotein</keyword>
<dbReference type="SUPFAM" id="SSF55447">
    <property type="entry name" value="CO dehydrogenase flavoprotein C-terminal domain-like"/>
    <property type="match status" value="1"/>
</dbReference>
<dbReference type="InterPro" id="IPR036683">
    <property type="entry name" value="CO_DH_flav_C_dom_sf"/>
</dbReference>
<dbReference type="PANTHER" id="PTHR42659">
    <property type="entry name" value="XANTHINE DEHYDROGENASE SUBUNIT C-RELATED"/>
    <property type="match status" value="1"/>
</dbReference>
<dbReference type="Pfam" id="PF03450">
    <property type="entry name" value="CO_deh_flav_C"/>
    <property type="match status" value="1"/>
</dbReference>
<evidence type="ECO:0000259" key="4">
    <source>
        <dbReference type="PROSITE" id="PS51387"/>
    </source>
</evidence>
<dbReference type="Gene3D" id="3.30.43.10">
    <property type="entry name" value="Uridine Diphospho-n-acetylenolpyruvylglucosamine Reductase, domain 2"/>
    <property type="match status" value="1"/>
</dbReference>
<dbReference type="InterPro" id="IPR016167">
    <property type="entry name" value="FAD-bd_PCMH_sub1"/>
</dbReference>
<dbReference type="InterPro" id="IPR016169">
    <property type="entry name" value="FAD-bd_PCMH_sub2"/>
</dbReference>
<evidence type="ECO:0000313" key="5">
    <source>
        <dbReference type="EMBL" id="QUS39353.1"/>
    </source>
</evidence>
<dbReference type="InterPro" id="IPR051312">
    <property type="entry name" value="Diverse_Substr_Oxidored"/>
</dbReference>
<evidence type="ECO:0000256" key="1">
    <source>
        <dbReference type="ARBA" id="ARBA00022630"/>
    </source>
</evidence>
<evidence type="ECO:0000256" key="3">
    <source>
        <dbReference type="ARBA" id="ARBA00023002"/>
    </source>
</evidence>
<sequence>MGVDRMKPASFTRHVPRTVDEVVNALAEYAPQDGRILAGGQSLVPIMAFRMARPAHLIDINEVEGLDRLAVDGEYLSIGACVRHGAFHKPVIDGPLGTLLAYVSRHIAHYPIRMRGTFCGSLAHADPSSEWCLVSATLGAELLVKSVRGERIVPIDEFLEGIMTTALQEDEFLAEARLPLLPADTKFGFYEFSRRAGDFAMSAALVTYRLVDGKIIDAHVGIGGAEDHARRIAEAEDTLNGQAPSPRLFVAAGEAAALAVDPMEDIQTTADYRRDLVRAVTRRALEHAQQ</sequence>
<feature type="domain" description="FAD-binding PCMH-type" evidence="4">
    <location>
        <begin position="6"/>
        <end position="183"/>
    </location>
</feature>
<dbReference type="SUPFAM" id="SSF56176">
    <property type="entry name" value="FAD-binding/transporter-associated domain-like"/>
    <property type="match status" value="1"/>
</dbReference>
<dbReference type="SMART" id="SM01092">
    <property type="entry name" value="CO_deh_flav_C"/>
    <property type="match status" value="1"/>
</dbReference>
<dbReference type="EMBL" id="CP036498">
    <property type="protein sequence ID" value="QUS39353.1"/>
    <property type="molecule type" value="Genomic_DNA"/>
</dbReference>
<dbReference type="PANTHER" id="PTHR42659:SF2">
    <property type="entry name" value="XANTHINE DEHYDROGENASE SUBUNIT C-RELATED"/>
    <property type="match status" value="1"/>
</dbReference>
<dbReference type="Proteomes" id="UP000682843">
    <property type="component" value="Chromosome"/>
</dbReference>
<proteinExistence type="predicted"/>
<dbReference type="InterPro" id="IPR016166">
    <property type="entry name" value="FAD-bd_PCMH"/>
</dbReference>
<organism evidence="5 6">
    <name type="scientific">Tardiphaga alba</name>
    <dbReference type="NCBI Taxonomy" id="340268"/>
    <lineage>
        <taxon>Bacteria</taxon>
        <taxon>Pseudomonadati</taxon>
        <taxon>Pseudomonadota</taxon>
        <taxon>Alphaproteobacteria</taxon>
        <taxon>Hyphomicrobiales</taxon>
        <taxon>Nitrobacteraceae</taxon>
        <taxon>Tardiphaga</taxon>
    </lineage>
</organism>
<evidence type="ECO:0000256" key="2">
    <source>
        <dbReference type="ARBA" id="ARBA00022827"/>
    </source>
</evidence>
<evidence type="ECO:0000313" key="6">
    <source>
        <dbReference type="Proteomes" id="UP000682843"/>
    </source>
</evidence>